<dbReference type="AlphaFoldDB" id="A0A815YYJ0"/>
<dbReference type="Proteomes" id="UP000663855">
    <property type="component" value="Unassembled WGS sequence"/>
</dbReference>
<sequence length="81" mass="9135">MKNLKIIFIINVGALSPGKECHTFILCVSELDIIQNKNRIRYVVPATIVPRYNLDKVSFSLPAGTTSKYAQIALYTIEFKC</sequence>
<protein>
    <submittedName>
        <fullName evidence="1">Uncharacterized protein</fullName>
    </submittedName>
</protein>
<dbReference type="EMBL" id="CAJNOV010015579">
    <property type="protein sequence ID" value="CAF1576519.1"/>
    <property type="molecule type" value="Genomic_DNA"/>
</dbReference>
<evidence type="ECO:0000313" key="1">
    <source>
        <dbReference type="EMBL" id="CAF1576519.1"/>
    </source>
</evidence>
<reference evidence="1" key="1">
    <citation type="submission" date="2021-02" db="EMBL/GenBank/DDBJ databases">
        <authorList>
            <person name="Nowell W R."/>
        </authorList>
    </citation>
    <scope>NUCLEOTIDE SEQUENCE</scope>
</reference>
<name>A0A815YYJ0_9BILA</name>
<accession>A0A815YYJ0</accession>
<gene>
    <name evidence="1" type="ORF">CJN711_LOCUS32506</name>
</gene>
<comment type="caution">
    <text evidence="1">The sequence shown here is derived from an EMBL/GenBank/DDBJ whole genome shotgun (WGS) entry which is preliminary data.</text>
</comment>
<organism evidence="1 2">
    <name type="scientific">Rotaria magnacalcarata</name>
    <dbReference type="NCBI Taxonomy" id="392030"/>
    <lineage>
        <taxon>Eukaryota</taxon>
        <taxon>Metazoa</taxon>
        <taxon>Spiralia</taxon>
        <taxon>Gnathifera</taxon>
        <taxon>Rotifera</taxon>
        <taxon>Eurotatoria</taxon>
        <taxon>Bdelloidea</taxon>
        <taxon>Philodinida</taxon>
        <taxon>Philodinidae</taxon>
        <taxon>Rotaria</taxon>
    </lineage>
</organism>
<proteinExistence type="predicted"/>
<evidence type="ECO:0000313" key="2">
    <source>
        <dbReference type="Proteomes" id="UP000663855"/>
    </source>
</evidence>